<gene>
    <name evidence="1" type="ORF">SEVIR_9G389150v2</name>
</gene>
<keyword evidence="2" id="KW-1185">Reference proteome</keyword>
<accession>A0A4U6T564</accession>
<dbReference type="EMBL" id="CM016560">
    <property type="protein sequence ID" value="TKV95853.1"/>
    <property type="molecule type" value="Genomic_DNA"/>
</dbReference>
<protein>
    <submittedName>
        <fullName evidence="1">Uncharacterized protein</fullName>
    </submittedName>
</protein>
<sequence>MPCRLVMAHRGFGGRGAGCCGRCYFSSKQATASHWKFAASVSNTKVCRSQAHGPNRSLAFRRSQGSYQRREGKGHALGLMQSLVKVGLFCTSMSLLAYTLQVTMTKRRNNCAI</sequence>
<evidence type="ECO:0000313" key="2">
    <source>
        <dbReference type="Proteomes" id="UP000298652"/>
    </source>
</evidence>
<evidence type="ECO:0000313" key="1">
    <source>
        <dbReference type="EMBL" id="TKV95853.1"/>
    </source>
</evidence>
<dbReference type="Gramene" id="TKV95853">
    <property type="protein sequence ID" value="TKV95853"/>
    <property type="gene ID" value="SEVIR_9G389150v2"/>
</dbReference>
<organism evidence="1 2">
    <name type="scientific">Setaria viridis</name>
    <name type="common">Green bristlegrass</name>
    <name type="synonym">Setaria italica subsp. viridis</name>
    <dbReference type="NCBI Taxonomy" id="4556"/>
    <lineage>
        <taxon>Eukaryota</taxon>
        <taxon>Viridiplantae</taxon>
        <taxon>Streptophyta</taxon>
        <taxon>Embryophyta</taxon>
        <taxon>Tracheophyta</taxon>
        <taxon>Spermatophyta</taxon>
        <taxon>Magnoliopsida</taxon>
        <taxon>Liliopsida</taxon>
        <taxon>Poales</taxon>
        <taxon>Poaceae</taxon>
        <taxon>PACMAD clade</taxon>
        <taxon>Panicoideae</taxon>
        <taxon>Panicodae</taxon>
        <taxon>Paniceae</taxon>
        <taxon>Cenchrinae</taxon>
        <taxon>Setaria</taxon>
    </lineage>
</organism>
<reference evidence="1" key="1">
    <citation type="submission" date="2019-03" db="EMBL/GenBank/DDBJ databases">
        <title>WGS assembly of Setaria viridis.</title>
        <authorList>
            <person name="Huang P."/>
            <person name="Jenkins J."/>
            <person name="Grimwood J."/>
            <person name="Barry K."/>
            <person name="Healey A."/>
            <person name="Mamidi S."/>
            <person name="Sreedasyam A."/>
            <person name="Shu S."/>
            <person name="Feldman M."/>
            <person name="Wu J."/>
            <person name="Yu Y."/>
            <person name="Chen C."/>
            <person name="Johnson J."/>
            <person name="Rokhsar D."/>
            <person name="Baxter I."/>
            <person name="Schmutz J."/>
            <person name="Brutnell T."/>
            <person name="Kellogg E."/>
        </authorList>
    </citation>
    <scope>NUCLEOTIDE SEQUENCE [LARGE SCALE GENOMIC DNA]</scope>
</reference>
<proteinExistence type="predicted"/>
<dbReference type="Proteomes" id="UP000298652">
    <property type="component" value="Chromosome 9"/>
</dbReference>
<name>A0A4U6T564_SETVI</name>
<dbReference type="AlphaFoldDB" id="A0A4U6T564"/>